<protein>
    <recommendedName>
        <fullName evidence="1">SnoaL-like domain-containing protein</fullName>
    </recommendedName>
</protein>
<dbReference type="Pfam" id="PF13577">
    <property type="entry name" value="SnoaL_4"/>
    <property type="match status" value="1"/>
</dbReference>
<dbReference type="CDD" id="cd00531">
    <property type="entry name" value="NTF2_like"/>
    <property type="match status" value="1"/>
</dbReference>
<gene>
    <name evidence="2" type="ORF">K875_02761</name>
</gene>
<sequence>MSDDITLPELQEFIASFWYHYDEGHYDELAASYAEDVHYLTRSDSGASPFEELMSPELQGRDAVMEWLSEHREQSPYPLRHHATNVHRTGSDGSAGGATRARFYIFVNQIANFVPFAVSSGVVNVAVRRGANGLEFTDMDVVLDATNSVLLSELHAESGAGAS</sequence>
<proteinExistence type="predicted"/>
<dbReference type="PATRIC" id="fig|1324261.3.peg.2778"/>
<accession>A0A051TXZ0</accession>
<dbReference type="EMBL" id="JLXW01000008">
    <property type="protein sequence ID" value="KBZ61842.1"/>
    <property type="molecule type" value="Genomic_DNA"/>
</dbReference>
<comment type="caution">
    <text evidence="2">The sequence shown here is derived from an EMBL/GenBank/DDBJ whole genome shotgun (WGS) entry which is preliminary data.</text>
</comment>
<evidence type="ECO:0000313" key="3">
    <source>
        <dbReference type="Proteomes" id="UP000025947"/>
    </source>
</evidence>
<evidence type="ECO:0000259" key="1">
    <source>
        <dbReference type="Pfam" id="PF13577"/>
    </source>
</evidence>
<organism evidence="2 3">
    <name type="scientific">Mycobacterium [tuberculosis] TKK-01-0051</name>
    <dbReference type="NCBI Taxonomy" id="1324261"/>
    <lineage>
        <taxon>Bacteria</taxon>
        <taxon>Bacillati</taxon>
        <taxon>Actinomycetota</taxon>
        <taxon>Actinomycetes</taxon>
        <taxon>Mycobacteriales</taxon>
        <taxon>Mycobacteriaceae</taxon>
        <taxon>Mycobacterium</taxon>
        <taxon>Mycobacterium avium complex (MAC)</taxon>
    </lineage>
</organism>
<evidence type="ECO:0000313" key="2">
    <source>
        <dbReference type="EMBL" id="KBZ61842.1"/>
    </source>
</evidence>
<name>A0A051TXZ0_9MYCO</name>
<dbReference type="InterPro" id="IPR037401">
    <property type="entry name" value="SnoaL-like"/>
</dbReference>
<dbReference type="RefSeq" id="WP_044485450.1">
    <property type="nucleotide sequence ID" value="NZ_KK328284.1"/>
</dbReference>
<reference evidence="2 3" key="1">
    <citation type="submission" date="2014-04" db="EMBL/GenBank/DDBJ databases">
        <title>The Genome Sequence of Mycobacterium tuberculosis TKK-01-0051.</title>
        <authorList>
            <consortium name="The Broad Institute Genomics Platform"/>
            <consortium name="The Broad Institute Genome Sequencing Center for Infectious Disease"/>
            <person name="Earl A.M."/>
            <person name="Cohen K."/>
            <person name="Pym A."/>
            <person name="Bishai W."/>
            <person name="Maharaj K."/>
            <person name="Desjardins C."/>
            <person name="Abeel T."/>
            <person name="Young S."/>
            <person name="Zeng Q."/>
            <person name="Gargeya S."/>
            <person name="Abouelleil A."/>
            <person name="Alvarado L."/>
            <person name="Chapman S.B."/>
            <person name="Gainer-Dewar J."/>
            <person name="Goldberg J."/>
            <person name="Griggs A."/>
            <person name="Gujja S."/>
            <person name="Hansen M."/>
            <person name="Howarth C."/>
            <person name="Imamovic A."/>
            <person name="Larimer J."/>
            <person name="Murphy C."/>
            <person name="Naylor J."/>
            <person name="Pearson M."/>
            <person name="Poon T.W."/>
            <person name="Priest M."/>
            <person name="Roberts A."/>
            <person name="Saif S."/>
            <person name="Shea T."/>
            <person name="Sykes S."/>
            <person name="Wortman J."/>
            <person name="Nusbaum C."/>
            <person name="Birren B."/>
        </authorList>
    </citation>
    <scope>NUCLEOTIDE SEQUENCE [LARGE SCALE GENOMIC DNA]</scope>
    <source>
        <strain evidence="2 3">TKK-01-0051</strain>
    </source>
</reference>
<keyword evidence="3" id="KW-1185">Reference proteome</keyword>
<feature type="domain" description="SnoaL-like" evidence="1">
    <location>
        <begin position="9"/>
        <end position="135"/>
    </location>
</feature>
<dbReference type="AlphaFoldDB" id="A0A051TXZ0"/>
<dbReference type="InterPro" id="IPR032710">
    <property type="entry name" value="NTF2-like_dom_sf"/>
</dbReference>
<dbReference type="Proteomes" id="UP000025947">
    <property type="component" value="Unassembled WGS sequence"/>
</dbReference>
<dbReference type="Gene3D" id="3.10.450.50">
    <property type="match status" value="1"/>
</dbReference>
<dbReference type="SUPFAM" id="SSF54427">
    <property type="entry name" value="NTF2-like"/>
    <property type="match status" value="1"/>
</dbReference>
<dbReference type="HOGENOM" id="CLU_1609022_0_0_11"/>